<feature type="transmembrane region" description="Helical" evidence="1">
    <location>
        <begin position="228"/>
        <end position="256"/>
    </location>
</feature>
<keyword evidence="1" id="KW-0472">Membrane</keyword>
<evidence type="ECO:0000313" key="4">
    <source>
        <dbReference type="EMBL" id="KAL3288866.1"/>
    </source>
</evidence>
<dbReference type="InterPro" id="IPR052728">
    <property type="entry name" value="O2_lipid_transport_reg"/>
</dbReference>
<proteinExistence type="predicted"/>
<gene>
    <name evidence="4" type="ORF">HHI36_003313</name>
</gene>
<evidence type="ECO:0000313" key="5">
    <source>
        <dbReference type="Proteomes" id="UP001516400"/>
    </source>
</evidence>
<evidence type="ECO:0000256" key="1">
    <source>
        <dbReference type="SAM" id="Phobius"/>
    </source>
</evidence>
<keyword evidence="5" id="KW-1185">Reference proteome</keyword>
<feature type="transmembrane region" description="Helical" evidence="1">
    <location>
        <begin position="195"/>
        <end position="216"/>
    </location>
</feature>
<keyword evidence="1" id="KW-1133">Transmembrane helix</keyword>
<keyword evidence="1" id="KW-0812">Transmembrane</keyword>
<feature type="transmembrane region" description="Helical" evidence="1">
    <location>
        <begin position="135"/>
        <end position="158"/>
    </location>
</feature>
<keyword evidence="2" id="KW-0732">Signal</keyword>
<dbReference type="AlphaFoldDB" id="A0ABD2PDJ3"/>
<feature type="transmembrane region" description="Helical" evidence="1">
    <location>
        <begin position="484"/>
        <end position="505"/>
    </location>
</feature>
<feature type="transmembrane region" description="Helical" evidence="1">
    <location>
        <begin position="517"/>
        <end position="538"/>
    </location>
</feature>
<evidence type="ECO:0000259" key="3">
    <source>
        <dbReference type="Pfam" id="PF01757"/>
    </source>
</evidence>
<dbReference type="EMBL" id="JABFTP020000185">
    <property type="protein sequence ID" value="KAL3288866.1"/>
    <property type="molecule type" value="Genomic_DNA"/>
</dbReference>
<dbReference type="Pfam" id="PF01757">
    <property type="entry name" value="Acyl_transf_3"/>
    <property type="match status" value="1"/>
</dbReference>
<dbReference type="PANTHER" id="PTHR11161">
    <property type="entry name" value="O-ACYLTRANSFERASE"/>
    <property type="match status" value="1"/>
</dbReference>
<accession>A0ABD2PDJ3</accession>
<dbReference type="Proteomes" id="UP001516400">
    <property type="component" value="Unassembled WGS sequence"/>
</dbReference>
<evidence type="ECO:0000256" key="2">
    <source>
        <dbReference type="SAM" id="SignalP"/>
    </source>
</evidence>
<comment type="caution">
    <text evidence="4">The sequence shown here is derived from an EMBL/GenBank/DDBJ whole genome shotgun (WGS) entry which is preliminary data.</text>
</comment>
<feature type="transmembrane region" description="Helical" evidence="1">
    <location>
        <begin position="453"/>
        <end position="478"/>
    </location>
</feature>
<feature type="chain" id="PRO_5044780985" description="Acyltransferase 3 domain-containing protein" evidence="2">
    <location>
        <begin position="19"/>
        <end position="617"/>
    </location>
</feature>
<sequence length="617" mass="71687">MWVIYIFLLIRFIPNVNAITDESYHLLPKVFELENYYECKSSHENYCKADILLKPIDENNTSITWKIIEKTIQDVAYYDHSIIHVGVCVKNLNSNSSEYILQKYSEKLSDYGLKPKSIQGTNCINPSPELSFFDITILIITLILVFIVAFATVSNWTLKQANNNKEILMFFSVTENWNRINAVERKYAFLEGMRTVTMIIIIQIHGLLTITAIYIENPDFFENLMEKFLVRIFIGVIWFIVQVNFLLSAMLLVLHFMGTLEKNSNIRLVDVFILALNRFIRLAPALLLKIGFHLSNIPQILADGVLKDYAEKEFYNCKKRWPLTLTFINNFVAAKDMCIAETWYLAVDTQLYMLSLLLCFVFVKSKISFHILVGSTGIFAIVFNLYFNYLHDYPGAVQISLKNVTMCQHLANEQIGSQYFSTHSNICSYMIGLMLGMICFQTRDKKIAILKKWWVVFLWYVLSFGLPIFSIVLTFYKYSRLTNALLGAIVKPLFALGFASMIFGMMKNEKLTIRKIFQWRPIVFLGNFTYSTYLYHFVPVLIKFVRFSTPIQVNSFILVSYFILDVISSYSVGIFMFFVVEFPASHLQKQFVPNVKKRTQPTKTYVLEEKQLCHSEL</sequence>
<feature type="signal peptide" evidence="2">
    <location>
        <begin position="1"/>
        <end position="18"/>
    </location>
</feature>
<protein>
    <recommendedName>
        <fullName evidence="3">Acyltransferase 3 domain-containing protein</fullName>
    </recommendedName>
</protein>
<feature type="transmembrane region" description="Helical" evidence="1">
    <location>
        <begin position="343"/>
        <end position="362"/>
    </location>
</feature>
<organism evidence="4 5">
    <name type="scientific">Cryptolaemus montrouzieri</name>
    <dbReference type="NCBI Taxonomy" id="559131"/>
    <lineage>
        <taxon>Eukaryota</taxon>
        <taxon>Metazoa</taxon>
        <taxon>Ecdysozoa</taxon>
        <taxon>Arthropoda</taxon>
        <taxon>Hexapoda</taxon>
        <taxon>Insecta</taxon>
        <taxon>Pterygota</taxon>
        <taxon>Neoptera</taxon>
        <taxon>Endopterygota</taxon>
        <taxon>Coleoptera</taxon>
        <taxon>Polyphaga</taxon>
        <taxon>Cucujiformia</taxon>
        <taxon>Coccinelloidea</taxon>
        <taxon>Coccinellidae</taxon>
        <taxon>Scymninae</taxon>
        <taxon>Scymnini</taxon>
        <taxon>Cryptolaemus</taxon>
    </lineage>
</organism>
<feature type="transmembrane region" description="Helical" evidence="1">
    <location>
        <begin position="422"/>
        <end position="441"/>
    </location>
</feature>
<feature type="transmembrane region" description="Helical" evidence="1">
    <location>
        <begin position="558"/>
        <end position="580"/>
    </location>
</feature>
<dbReference type="InterPro" id="IPR002656">
    <property type="entry name" value="Acyl_transf_3_dom"/>
</dbReference>
<feature type="transmembrane region" description="Helical" evidence="1">
    <location>
        <begin position="268"/>
        <end position="288"/>
    </location>
</feature>
<feature type="transmembrane region" description="Helical" evidence="1">
    <location>
        <begin position="369"/>
        <end position="387"/>
    </location>
</feature>
<reference evidence="4 5" key="1">
    <citation type="journal article" date="2021" name="BMC Biol.">
        <title>Horizontally acquired antibacterial genes associated with adaptive radiation of ladybird beetles.</title>
        <authorList>
            <person name="Li H.S."/>
            <person name="Tang X.F."/>
            <person name="Huang Y.H."/>
            <person name="Xu Z.Y."/>
            <person name="Chen M.L."/>
            <person name="Du X.Y."/>
            <person name="Qiu B.Y."/>
            <person name="Chen P.T."/>
            <person name="Zhang W."/>
            <person name="Slipinski A."/>
            <person name="Escalona H.E."/>
            <person name="Waterhouse R.M."/>
            <person name="Zwick A."/>
            <person name="Pang H."/>
        </authorList>
    </citation>
    <scope>NUCLEOTIDE SEQUENCE [LARGE SCALE GENOMIC DNA]</scope>
    <source>
        <strain evidence="4">SYSU2018</strain>
    </source>
</reference>
<name>A0ABD2PDJ3_9CUCU</name>
<dbReference type="PANTHER" id="PTHR11161:SF72">
    <property type="entry name" value="FI21449P1"/>
    <property type="match status" value="1"/>
</dbReference>
<feature type="domain" description="Acyltransferase 3" evidence="3">
    <location>
        <begin position="188"/>
        <end position="567"/>
    </location>
</feature>